<dbReference type="GO" id="GO:0043539">
    <property type="term" value="F:protein serine/threonine kinase activator activity"/>
    <property type="evidence" value="ECO:0007669"/>
    <property type="project" value="InterPro"/>
</dbReference>
<evidence type="ECO:0000256" key="2">
    <source>
        <dbReference type="PROSITE-ProRule" id="PRU10141"/>
    </source>
</evidence>
<dbReference type="AlphaFoldDB" id="A0A822XL76"/>
<dbReference type="SUPFAM" id="SSF56112">
    <property type="entry name" value="Protein kinase-like (PK-like)"/>
    <property type="match status" value="1"/>
</dbReference>
<dbReference type="PANTHER" id="PTHR48014">
    <property type="entry name" value="SERINE/THREONINE-PROTEIN KINASE FRAY2"/>
    <property type="match status" value="1"/>
</dbReference>
<dbReference type="PROSITE" id="PS50011">
    <property type="entry name" value="PROTEIN_KINASE_DOM"/>
    <property type="match status" value="1"/>
</dbReference>
<gene>
    <name evidence="4" type="ORF">HUJ06_021282</name>
</gene>
<protein>
    <recommendedName>
        <fullName evidence="3">Protein kinase domain-containing protein</fullName>
    </recommendedName>
</protein>
<dbReference type="InterPro" id="IPR000719">
    <property type="entry name" value="Prot_kinase_dom"/>
</dbReference>
<keyword evidence="5" id="KW-1185">Reference proteome</keyword>
<comment type="similarity">
    <text evidence="1">Belongs to the protein kinase superfamily. STE Ser/Thr protein kinase family. STE20 subfamily.</text>
</comment>
<accession>A0A822XL76</accession>
<comment type="caution">
    <text evidence="4">The sequence shown here is derived from an EMBL/GenBank/DDBJ whole genome shotgun (WGS) entry which is preliminary data.</text>
</comment>
<dbReference type="Gene3D" id="3.30.200.20">
    <property type="entry name" value="Phosphorylase Kinase, domain 1"/>
    <property type="match status" value="1"/>
</dbReference>
<dbReference type="InterPro" id="IPR017441">
    <property type="entry name" value="Protein_kinase_ATP_BS"/>
</dbReference>
<evidence type="ECO:0000313" key="4">
    <source>
        <dbReference type="EMBL" id="DAD19819.1"/>
    </source>
</evidence>
<dbReference type="Proteomes" id="UP000607653">
    <property type="component" value="Unassembled WGS sequence"/>
</dbReference>
<dbReference type="PROSITE" id="PS00107">
    <property type="entry name" value="PROTEIN_KINASE_ATP"/>
    <property type="match status" value="1"/>
</dbReference>
<sequence>MAQQDEDPRQNHQYPLDHSSYKILAMIGDGVSAIVYKAECLSNSSAVAIKAIDLDRSKANLDYIRREANTRSLLSHPNILRAQCSFTVDRHL</sequence>
<evidence type="ECO:0000256" key="1">
    <source>
        <dbReference type="ARBA" id="ARBA00008874"/>
    </source>
</evidence>
<organism evidence="4 5">
    <name type="scientific">Nelumbo nucifera</name>
    <name type="common">Sacred lotus</name>
    <dbReference type="NCBI Taxonomy" id="4432"/>
    <lineage>
        <taxon>Eukaryota</taxon>
        <taxon>Viridiplantae</taxon>
        <taxon>Streptophyta</taxon>
        <taxon>Embryophyta</taxon>
        <taxon>Tracheophyta</taxon>
        <taxon>Spermatophyta</taxon>
        <taxon>Magnoliopsida</taxon>
        <taxon>Proteales</taxon>
        <taxon>Nelumbonaceae</taxon>
        <taxon>Nelumbo</taxon>
    </lineage>
</organism>
<name>A0A822XL76_NELNU</name>
<dbReference type="PANTHER" id="PTHR48014:SF7">
    <property type="entry name" value="SERINE_THREONINE-PROTEIN KINASE BLUS1"/>
    <property type="match status" value="1"/>
</dbReference>
<feature type="binding site" evidence="2">
    <location>
        <position position="50"/>
    </location>
    <ligand>
        <name>ATP</name>
        <dbReference type="ChEBI" id="CHEBI:30616"/>
    </ligand>
</feature>
<reference evidence="4 5" key="1">
    <citation type="journal article" date="2020" name="Mol. Biol. Evol.">
        <title>Distinct Expression and Methylation Patterns for Genes with Different Fates following a Single Whole-Genome Duplication in Flowering Plants.</title>
        <authorList>
            <person name="Shi T."/>
            <person name="Rahmani R.S."/>
            <person name="Gugger P.F."/>
            <person name="Wang M."/>
            <person name="Li H."/>
            <person name="Zhang Y."/>
            <person name="Li Z."/>
            <person name="Wang Q."/>
            <person name="Van de Peer Y."/>
            <person name="Marchal K."/>
            <person name="Chen J."/>
        </authorList>
    </citation>
    <scope>NUCLEOTIDE SEQUENCE [LARGE SCALE GENOMIC DNA]</scope>
    <source>
        <tissue evidence="4">Leaf</tissue>
    </source>
</reference>
<keyword evidence="2" id="KW-0067">ATP-binding</keyword>
<proteinExistence type="inferred from homology"/>
<feature type="domain" description="Protein kinase" evidence="3">
    <location>
        <begin position="21"/>
        <end position="92"/>
    </location>
</feature>
<evidence type="ECO:0000259" key="3">
    <source>
        <dbReference type="PROSITE" id="PS50011"/>
    </source>
</evidence>
<dbReference type="GO" id="GO:0005524">
    <property type="term" value="F:ATP binding"/>
    <property type="evidence" value="ECO:0007669"/>
    <property type="project" value="UniProtKB-UniRule"/>
</dbReference>
<evidence type="ECO:0000313" key="5">
    <source>
        <dbReference type="Proteomes" id="UP000607653"/>
    </source>
</evidence>
<dbReference type="InterPro" id="IPR047173">
    <property type="entry name" value="STRAD_A/B-like"/>
</dbReference>
<dbReference type="InterPro" id="IPR011009">
    <property type="entry name" value="Kinase-like_dom_sf"/>
</dbReference>
<dbReference type="GO" id="GO:0004672">
    <property type="term" value="F:protein kinase activity"/>
    <property type="evidence" value="ECO:0007669"/>
    <property type="project" value="InterPro"/>
</dbReference>
<keyword evidence="2" id="KW-0547">Nucleotide-binding</keyword>
<dbReference type="EMBL" id="DUZY01000001">
    <property type="protein sequence ID" value="DAD19819.1"/>
    <property type="molecule type" value="Genomic_DNA"/>
</dbReference>